<comment type="caution">
    <text evidence="1">The sequence shown here is derived from an EMBL/GenBank/DDBJ whole genome shotgun (WGS) entry which is preliminary data.</text>
</comment>
<evidence type="ECO:0000313" key="2">
    <source>
        <dbReference type="Proteomes" id="UP000020406"/>
    </source>
</evidence>
<dbReference type="Proteomes" id="UP000020406">
    <property type="component" value="Unassembled WGS sequence"/>
</dbReference>
<gene>
    <name evidence="1" type="ORF">AF72_00905</name>
</gene>
<evidence type="ECO:0000313" key="1">
    <source>
        <dbReference type="EMBL" id="EWS79463.1"/>
    </source>
</evidence>
<name>Z9JN92_9GAMM</name>
<accession>Z9JN92</accession>
<dbReference type="EMBL" id="JDSQ01000001">
    <property type="protein sequence ID" value="EWS79463.1"/>
    <property type="molecule type" value="Genomic_DNA"/>
</dbReference>
<proteinExistence type="predicted"/>
<reference evidence="1 2" key="1">
    <citation type="journal article" date="2014" name="Genome Announc.">
        <title>Draft Genome Sequence of Xylella fastidiosa Pear Leaf Scorch Strain in Taiwan.</title>
        <authorList>
            <person name="Su C.C."/>
            <person name="Deng W.L."/>
            <person name="Jan F.J."/>
            <person name="Chang C.J."/>
            <person name="Huang H."/>
            <person name="Chen J."/>
        </authorList>
    </citation>
    <scope>NUCLEOTIDE SEQUENCE [LARGE SCALE GENOMIC DNA]</scope>
    <source>
        <strain evidence="1 2">PLS229</strain>
    </source>
</reference>
<sequence length="44" mass="4828">MHAASRRRFGQDAVLECMQAICDVRDVHGIHGPACMHLIVGVLL</sequence>
<organism evidence="1 2">
    <name type="scientific">Xylella taiwanensis</name>
    <dbReference type="NCBI Taxonomy" id="1444770"/>
    <lineage>
        <taxon>Bacteria</taxon>
        <taxon>Pseudomonadati</taxon>
        <taxon>Pseudomonadota</taxon>
        <taxon>Gammaproteobacteria</taxon>
        <taxon>Lysobacterales</taxon>
        <taxon>Lysobacteraceae</taxon>
        <taxon>Xylella</taxon>
    </lineage>
</organism>
<dbReference type="STRING" id="1444770.AF72_00905"/>
<protein>
    <submittedName>
        <fullName evidence="1">Uncharacterized protein</fullName>
    </submittedName>
</protein>
<dbReference type="PATRIC" id="fig|1444770.3.peg.216"/>
<dbReference type="AlphaFoldDB" id="Z9JN92"/>